<accession>A0A0A9CVC7</accession>
<proteinExistence type="predicted"/>
<sequence>MASMSAHLFEYFDCSASALIPHANGVHLQFLAAKFYSILMFMS</sequence>
<dbReference type="EMBL" id="GBRH01220555">
    <property type="protein sequence ID" value="JAD77340.1"/>
    <property type="molecule type" value="Transcribed_RNA"/>
</dbReference>
<reference evidence="1" key="1">
    <citation type="submission" date="2014-09" db="EMBL/GenBank/DDBJ databases">
        <authorList>
            <person name="Magalhaes I.L.F."/>
            <person name="Oliveira U."/>
            <person name="Santos F.R."/>
            <person name="Vidigal T.H.D.A."/>
            <person name="Brescovit A.D."/>
            <person name="Santos A.J."/>
        </authorList>
    </citation>
    <scope>NUCLEOTIDE SEQUENCE</scope>
    <source>
        <tissue evidence="1">Shoot tissue taken approximately 20 cm above the soil surface</tissue>
    </source>
</reference>
<dbReference type="AlphaFoldDB" id="A0A0A9CVC7"/>
<name>A0A0A9CVC7_ARUDO</name>
<reference evidence="1" key="2">
    <citation type="journal article" date="2015" name="Data Brief">
        <title>Shoot transcriptome of the giant reed, Arundo donax.</title>
        <authorList>
            <person name="Barrero R.A."/>
            <person name="Guerrero F.D."/>
            <person name="Moolhuijzen P."/>
            <person name="Goolsby J.A."/>
            <person name="Tidwell J."/>
            <person name="Bellgard S.E."/>
            <person name="Bellgard M.I."/>
        </authorList>
    </citation>
    <scope>NUCLEOTIDE SEQUENCE</scope>
    <source>
        <tissue evidence="1">Shoot tissue taken approximately 20 cm above the soil surface</tissue>
    </source>
</reference>
<evidence type="ECO:0000313" key="1">
    <source>
        <dbReference type="EMBL" id="JAD77340.1"/>
    </source>
</evidence>
<protein>
    <submittedName>
        <fullName evidence="1">Uncharacterized protein</fullName>
    </submittedName>
</protein>
<organism evidence="1">
    <name type="scientific">Arundo donax</name>
    <name type="common">Giant reed</name>
    <name type="synonym">Donax arundinaceus</name>
    <dbReference type="NCBI Taxonomy" id="35708"/>
    <lineage>
        <taxon>Eukaryota</taxon>
        <taxon>Viridiplantae</taxon>
        <taxon>Streptophyta</taxon>
        <taxon>Embryophyta</taxon>
        <taxon>Tracheophyta</taxon>
        <taxon>Spermatophyta</taxon>
        <taxon>Magnoliopsida</taxon>
        <taxon>Liliopsida</taxon>
        <taxon>Poales</taxon>
        <taxon>Poaceae</taxon>
        <taxon>PACMAD clade</taxon>
        <taxon>Arundinoideae</taxon>
        <taxon>Arundineae</taxon>
        <taxon>Arundo</taxon>
    </lineage>
</organism>